<dbReference type="EMBL" id="NIDN02000011">
    <property type="protein sequence ID" value="RLM00772.1"/>
    <property type="molecule type" value="Genomic_DNA"/>
</dbReference>
<evidence type="ECO:0000313" key="3">
    <source>
        <dbReference type="Proteomes" id="UP000215289"/>
    </source>
</evidence>
<dbReference type="Proteomes" id="UP000215289">
    <property type="component" value="Unassembled WGS sequence"/>
</dbReference>
<feature type="compositionally biased region" description="Polar residues" evidence="1">
    <location>
        <begin position="508"/>
        <end position="518"/>
    </location>
</feature>
<comment type="caution">
    <text evidence="2">The sequence shown here is derived from an EMBL/GenBank/DDBJ whole genome shotgun (WGS) entry which is preliminary data.</text>
</comment>
<feature type="region of interest" description="Disordered" evidence="1">
    <location>
        <begin position="439"/>
        <end position="578"/>
    </location>
</feature>
<dbReference type="OrthoDB" id="5404323at2759"/>
<feature type="region of interest" description="Disordered" evidence="1">
    <location>
        <begin position="91"/>
        <end position="123"/>
    </location>
</feature>
<feature type="compositionally biased region" description="Basic and acidic residues" evidence="1">
    <location>
        <begin position="557"/>
        <end position="566"/>
    </location>
</feature>
<gene>
    <name evidence="2" type="ORF">CFD26_104758</name>
</gene>
<dbReference type="STRING" id="1245748.A0A229Z0J7"/>
<evidence type="ECO:0000256" key="1">
    <source>
        <dbReference type="SAM" id="MobiDB-lite"/>
    </source>
</evidence>
<sequence length="594" mass="65612">MLFNLGWTADAAAAHENDLVAPRSESRLSSAAPHPSSTISFPTLPSLGLAELYHRYKPKESNLSHKAPLRTMPLSQVESISSSDDNYTIVAPATDQPPASRALSVRKQSSRPKTTYQLAHPAAHARHRRLKLRPKLLLQLQRVSQKARPLPVLDVLPSTVFLPRLARKFPTIFKGKKGLGPNDLIVVTSDLYERRVGDIADKYLSLDEESQETREVIATICQILKEDALSQGRAEICLSSGPAWEAIPLPNGSYEFRAQTDDGVQVLRWVSRGAKNRRVSAPPGSSLHDDSKRFTFSVINRNTRRHPVIASMTRNVLEVFDEYSMPSVSGDATLSPTCGMSVVSDSSELDMPLDREVIKTDDSLRTIIILTAIWVAFREGWSQSFTYDDSALMLNPKGLCSPGVSRQTSPTALRPSDDFLSEQRDTYLDGLVLNNTVHRPSASSTFPLQSPGPSEGARSMKYASLPKRSRSTGAAFIERSNRRSASGLETQHNNRHSMFPATRELGNTDATETQTARGSSRHKIGDVMISDDQVTAVDKTTDTKRRSRKHSTASSEKASKLLEAKTVDSAPSKGKRRHRLSGFFDFFTKKSGHH</sequence>
<reference evidence="2 3" key="1">
    <citation type="submission" date="2018-08" db="EMBL/GenBank/DDBJ databases">
        <title>Draft genome sequences of two Aspergillus turcosus clinical strains isolated from bronchoalveolar lavage fluid: one azole-susceptible and the other azole-resistant.</title>
        <authorList>
            <person name="Parent-Michaud M."/>
            <person name="Dufresne P.J."/>
            <person name="Fournier E."/>
            <person name="Martineau C."/>
            <person name="Moreira S."/>
            <person name="Perkins V."/>
            <person name="De Repentigny L."/>
            <person name="Dufresne S.F."/>
        </authorList>
    </citation>
    <scope>NUCLEOTIDE SEQUENCE [LARGE SCALE GENOMIC DNA]</scope>
    <source>
        <strain evidence="2">HMR AF 1038</strain>
    </source>
</reference>
<protein>
    <submittedName>
        <fullName evidence="2">Uncharacterized protein</fullName>
    </submittedName>
</protein>
<name>A0A229Z0J7_9EURO</name>
<proteinExistence type="predicted"/>
<feature type="compositionally biased region" description="Polar residues" evidence="1">
    <location>
        <begin position="439"/>
        <end position="452"/>
    </location>
</feature>
<organism evidence="2 3">
    <name type="scientific">Aspergillus turcosus</name>
    <dbReference type="NCBI Taxonomy" id="1245748"/>
    <lineage>
        <taxon>Eukaryota</taxon>
        <taxon>Fungi</taxon>
        <taxon>Dikarya</taxon>
        <taxon>Ascomycota</taxon>
        <taxon>Pezizomycotina</taxon>
        <taxon>Eurotiomycetes</taxon>
        <taxon>Eurotiomycetidae</taxon>
        <taxon>Eurotiales</taxon>
        <taxon>Aspergillaceae</taxon>
        <taxon>Aspergillus</taxon>
        <taxon>Aspergillus subgen. Fumigati</taxon>
    </lineage>
</organism>
<keyword evidence="3" id="KW-1185">Reference proteome</keyword>
<accession>A0A229Z0J7</accession>
<dbReference type="AlphaFoldDB" id="A0A229Z0J7"/>
<evidence type="ECO:0000313" key="2">
    <source>
        <dbReference type="EMBL" id="RLM00772.1"/>
    </source>
</evidence>